<accession>A0ABN6RP88</accession>
<evidence type="ECO:0000313" key="1">
    <source>
        <dbReference type="EMBL" id="BDQ32621.1"/>
    </source>
</evidence>
<sequence>MSGIKDFADQLQQDVVSDMAESYFGARKNLEDMINAFDQMVTEFRFMAAKLSKAAAALHKLLLDTDTARNFYIALDILPSCIPFSDNDASEFEPGPVPFAFTGRGRYIKCVVRAYDRFQKVSDEYLNGRYFDDPEHPGRKRLTIHYLRLRAMSQYINDQIHKVNDQISPTGMLRYVKRMNPDVTERERIMGNMCLFEGGELDKDMCFSPMDFSDLKLPVVQDLPPLRKVRDAIRTFCDELYSVRKQDVDPLVADMRKAASGPQ</sequence>
<dbReference type="EMBL" id="AP026708">
    <property type="protein sequence ID" value="BDQ32621.1"/>
    <property type="molecule type" value="Genomic_DNA"/>
</dbReference>
<gene>
    <name evidence="1" type="ORF">JCM14722_01630</name>
</gene>
<reference evidence="1" key="1">
    <citation type="submission" date="2022-08" db="EMBL/GenBank/DDBJ databases">
        <title>Genome Sequence of the sulphate-reducing bacterium, Pseudodesulfovibrio portus JCM14722.</title>
        <authorList>
            <person name="Kondo R."/>
            <person name="Kataoka T."/>
        </authorList>
    </citation>
    <scope>NUCLEOTIDE SEQUENCE</scope>
    <source>
        <strain evidence="1">JCM 14722</strain>
    </source>
</reference>
<dbReference type="RefSeq" id="WP_264982692.1">
    <property type="nucleotide sequence ID" value="NZ_AP026708.1"/>
</dbReference>
<keyword evidence="2" id="KW-1185">Reference proteome</keyword>
<protein>
    <submittedName>
        <fullName evidence="1">Uncharacterized protein</fullName>
    </submittedName>
</protein>
<dbReference type="Proteomes" id="UP001061361">
    <property type="component" value="Chromosome"/>
</dbReference>
<evidence type="ECO:0000313" key="2">
    <source>
        <dbReference type="Proteomes" id="UP001061361"/>
    </source>
</evidence>
<proteinExistence type="predicted"/>
<organism evidence="1 2">
    <name type="scientific">Pseudodesulfovibrio portus</name>
    <dbReference type="NCBI Taxonomy" id="231439"/>
    <lineage>
        <taxon>Bacteria</taxon>
        <taxon>Pseudomonadati</taxon>
        <taxon>Thermodesulfobacteriota</taxon>
        <taxon>Desulfovibrionia</taxon>
        <taxon>Desulfovibrionales</taxon>
        <taxon>Desulfovibrionaceae</taxon>
    </lineage>
</organism>
<name>A0ABN6RP88_9BACT</name>